<evidence type="ECO:0000313" key="1">
    <source>
        <dbReference type="EMBL" id="KIF54355.1"/>
    </source>
</evidence>
<dbReference type="Proteomes" id="UP000031586">
    <property type="component" value="Unassembled WGS sequence"/>
</dbReference>
<comment type="caution">
    <text evidence="1">The sequence shown here is derived from an EMBL/GenBank/DDBJ whole genome shotgun (WGS) entry which is preliminary data.</text>
</comment>
<dbReference type="PATRIC" id="fig|1229493.5.peg.5883"/>
<protein>
    <recommendedName>
        <fullName evidence="3">Chromosome partitioning protein ParA</fullName>
    </recommendedName>
</protein>
<proteinExistence type="predicted"/>
<evidence type="ECO:0008006" key="3">
    <source>
        <dbReference type="Google" id="ProtNLM"/>
    </source>
</evidence>
<evidence type="ECO:0000313" key="2">
    <source>
        <dbReference type="Proteomes" id="UP000031586"/>
    </source>
</evidence>
<name>A0A0C1ZB38_9VIBR</name>
<dbReference type="AlphaFoldDB" id="A0A0C1ZB38"/>
<reference evidence="1 2" key="1">
    <citation type="submission" date="2014-07" db="EMBL/GenBank/DDBJ databases">
        <title>Unique and conserved regions in Vibrio harveyi and related species in comparison with the shrimp pathogen Vibrio harveyi CAIM 1792.</title>
        <authorList>
            <person name="Espinoza-Valles I."/>
            <person name="Vora G."/>
            <person name="Leekitcharoenphon P."/>
            <person name="Ussery D."/>
            <person name="Hoj L."/>
            <person name="Gomez-Gil B."/>
        </authorList>
    </citation>
    <scope>NUCLEOTIDE SEQUENCE [LARGE SCALE GENOMIC DNA]</scope>
    <source>
        <strain evidence="2">CAIM 1854 / LMG 25443</strain>
    </source>
</reference>
<dbReference type="EMBL" id="JPRD01000008">
    <property type="protein sequence ID" value="KIF54355.1"/>
    <property type="molecule type" value="Genomic_DNA"/>
</dbReference>
<sequence length="87" mass="10063">MGLLDFFKNKNASTINEEEILALELEIDELEVRFEQEPDAIYVRTALLSALSKAASTYSQHPKWRNKVPNIIDRLNELRAQARSNFQ</sequence>
<dbReference type="RefSeq" id="WP_020197718.1">
    <property type="nucleotide sequence ID" value="NZ_BAOH01000138.1"/>
</dbReference>
<organism evidence="1 2">
    <name type="scientific">Vibrio owensii CAIM 1854 = LMG 25443</name>
    <dbReference type="NCBI Taxonomy" id="1229493"/>
    <lineage>
        <taxon>Bacteria</taxon>
        <taxon>Pseudomonadati</taxon>
        <taxon>Pseudomonadota</taxon>
        <taxon>Gammaproteobacteria</taxon>
        <taxon>Vibrionales</taxon>
        <taxon>Vibrionaceae</taxon>
        <taxon>Vibrio</taxon>
    </lineage>
</organism>
<accession>A0A0C1ZB38</accession>
<gene>
    <name evidence="1" type="ORF">H735_04745</name>
</gene>